<feature type="disulfide bond" evidence="14">
    <location>
        <begin position="447"/>
        <end position="459"/>
    </location>
</feature>
<dbReference type="GeneTree" id="ENSGT00940000155418"/>
<dbReference type="SMART" id="SM00192">
    <property type="entry name" value="LDLa"/>
    <property type="match status" value="4"/>
</dbReference>
<dbReference type="InterPro" id="IPR001254">
    <property type="entry name" value="Trypsin_dom"/>
</dbReference>
<dbReference type="PROSITE" id="PS01180">
    <property type="entry name" value="CUB"/>
    <property type="match status" value="2"/>
</dbReference>
<evidence type="ECO:0000259" key="16">
    <source>
        <dbReference type="PROSITE" id="PS01180"/>
    </source>
</evidence>
<evidence type="ECO:0008006" key="21">
    <source>
        <dbReference type="Google" id="ProtNLM"/>
    </source>
</evidence>
<evidence type="ECO:0000256" key="15">
    <source>
        <dbReference type="RuleBase" id="RU363034"/>
    </source>
</evidence>
<dbReference type="PROSITE" id="PS01209">
    <property type="entry name" value="LDLRA_1"/>
    <property type="match status" value="1"/>
</dbReference>
<keyword evidence="11 14" id="KW-1015">Disulfide bond</keyword>
<dbReference type="Pfam" id="PF00089">
    <property type="entry name" value="Trypsin"/>
    <property type="match status" value="2"/>
</dbReference>
<gene>
    <name evidence="19" type="primary">LOC102354865</name>
</gene>
<evidence type="ECO:0000256" key="8">
    <source>
        <dbReference type="ARBA" id="ARBA00022968"/>
    </source>
</evidence>
<dbReference type="Ensembl" id="ENSLACT00000003674.1">
    <property type="protein sequence ID" value="ENSLACP00000003641.1"/>
    <property type="gene ID" value="ENSLACG00000003244.1"/>
</dbReference>
<dbReference type="EMBL" id="AFYH01099594">
    <property type="status" value="NOT_ANNOTATED_CDS"/>
    <property type="molecule type" value="Genomic_DNA"/>
</dbReference>
<dbReference type="HOGENOM" id="CLU_006842_19_3_1"/>
<dbReference type="EMBL" id="AFYH01099590">
    <property type="status" value="NOT_ANNOTATED_CDS"/>
    <property type="molecule type" value="Genomic_DNA"/>
</dbReference>
<dbReference type="AlphaFoldDB" id="H3A1X0"/>
<reference evidence="20" key="1">
    <citation type="submission" date="2011-08" db="EMBL/GenBank/DDBJ databases">
        <title>The draft genome of Latimeria chalumnae.</title>
        <authorList>
            <person name="Di Palma F."/>
            <person name="Alfoldi J."/>
            <person name="Johnson J."/>
            <person name="Berlin A."/>
            <person name="Gnerre S."/>
            <person name="Jaffe D."/>
            <person name="MacCallum I."/>
            <person name="Young S."/>
            <person name="Walker B.J."/>
            <person name="Lander E."/>
            <person name="Lindblad-Toh K."/>
        </authorList>
    </citation>
    <scope>NUCLEOTIDE SEQUENCE [LARGE SCALE GENOMIC DNA]</scope>
    <source>
        <strain evidence="20">Wild caught</strain>
    </source>
</reference>
<keyword evidence="10" id="KW-0472">Membrane</keyword>
<evidence type="ECO:0000259" key="17">
    <source>
        <dbReference type="PROSITE" id="PS50024"/>
    </source>
</evidence>
<dbReference type="Pfam" id="PF00431">
    <property type="entry name" value="CUB"/>
    <property type="match status" value="2"/>
</dbReference>
<dbReference type="FunFam" id="2.40.10.10:FF:000002">
    <property type="entry name" value="Transmembrane protease serine"/>
    <property type="match status" value="1"/>
</dbReference>
<dbReference type="Proteomes" id="UP000008672">
    <property type="component" value="Unassembled WGS sequence"/>
</dbReference>
<dbReference type="Gene3D" id="4.10.400.10">
    <property type="entry name" value="Low-density Lipoprotein Receptor"/>
    <property type="match status" value="4"/>
</dbReference>
<keyword evidence="3" id="KW-0812">Transmembrane</keyword>
<dbReference type="InterPro" id="IPR000859">
    <property type="entry name" value="CUB_dom"/>
</dbReference>
<evidence type="ECO:0000256" key="7">
    <source>
        <dbReference type="ARBA" id="ARBA00022825"/>
    </source>
</evidence>
<evidence type="ECO:0000313" key="19">
    <source>
        <dbReference type="Ensembl" id="ENSLACP00000003641.1"/>
    </source>
</evidence>
<comment type="subcellular location">
    <subcellularLocation>
        <location evidence="1">Membrane</location>
        <topology evidence="1">Single-pass type II membrane protein</topology>
    </subcellularLocation>
</comment>
<dbReference type="EMBL" id="AFYH01099589">
    <property type="status" value="NOT_ANNOTATED_CDS"/>
    <property type="molecule type" value="Genomic_DNA"/>
</dbReference>
<dbReference type="SUPFAM" id="SSF57424">
    <property type="entry name" value="LDL receptor-like module"/>
    <property type="match status" value="4"/>
</dbReference>
<feature type="domain" description="CUB" evidence="16">
    <location>
        <begin position="138"/>
        <end position="257"/>
    </location>
</feature>
<dbReference type="EMBL" id="AFYH01099591">
    <property type="status" value="NOT_ANNOTATED_CDS"/>
    <property type="molecule type" value="Genomic_DNA"/>
</dbReference>
<keyword evidence="9" id="KW-1133">Transmembrane helix</keyword>
<keyword evidence="7 15" id="KW-0720">Serine protease</keyword>
<dbReference type="InterPro" id="IPR002172">
    <property type="entry name" value="LDrepeatLR_classA_rpt"/>
</dbReference>
<dbReference type="InterPro" id="IPR036055">
    <property type="entry name" value="LDL_receptor-like_sf"/>
</dbReference>
<dbReference type="InParanoid" id="H3A1X0"/>
<feature type="disulfide bond" evidence="14">
    <location>
        <begin position="418"/>
        <end position="436"/>
    </location>
</feature>
<dbReference type="InterPro" id="IPR000082">
    <property type="entry name" value="SEA_dom"/>
</dbReference>
<dbReference type="InterPro" id="IPR033116">
    <property type="entry name" value="TRYPSIN_SER"/>
</dbReference>
<evidence type="ECO:0000256" key="10">
    <source>
        <dbReference type="ARBA" id="ARBA00023136"/>
    </source>
</evidence>
<dbReference type="InterPro" id="IPR009003">
    <property type="entry name" value="Peptidase_S1_PA"/>
</dbReference>
<evidence type="ECO:0000256" key="5">
    <source>
        <dbReference type="ARBA" id="ARBA00022737"/>
    </source>
</evidence>
<dbReference type="EMBL" id="AFYH01099595">
    <property type="status" value="NOT_ANNOTATED_CDS"/>
    <property type="molecule type" value="Genomic_DNA"/>
</dbReference>
<evidence type="ECO:0000256" key="12">
    <source>
        <dbReference type="ARBA" id="ARBA00023180"/>
    </source>
</evidence>
<keyword evidence="20" id="KW-1185">Reference proteome</keyword>
<feature type="disulfide bond" evidence="14">
    <location>
        <begin position="430"/>
        <end position="445"/>
    </location>
</feature>
<dbReference type="CDD" id="cd00112">
    <property type="entry name" value="LDLa"/>
    <property type="match status" value="4"/>
</dbReference>
<dbReference type="PROSITE" id="PS00135">
    <property type="entry name" value="TRYPSIN_SER"/>
    <property type="match status" value="1"/>
</dbReference>
<feature type="disulfide bond" evidence="14">
    <location>
        <begin position="466"/>
        <end position="481"/>
    </location>
</feature>
<feature type="disulfide bond" evidence="14">
    <location>
        <begin position="488"/>
        <end position="500"/>
    </location>
</feature>
<dbReference type="STRING" id="7897.ENSLACP00000003641"/>
<dbReference type="Gene3D" id="2.60.120.290">
    <property type="entry name" value="Spermadhesin, CUB domain"/>
    <property type="match status" value="2"/>
</dbReference>
<dbReference type="PANTHER" id="PTHR24252:SF17">
    <property type="entry name" value="SUPPRESSOR OF TUMORIGENICITY 14 PROTEIN HOMOLOG-RELATED"/>
    <property type="match status" value="1"/>
</dbReference>
<dbReference type="EMBL" id="AFYH01099592">
    <property type="status" value="NOT_ANNOTATED_CDS"/>
    <property type="molecule type" value="Genomic_DNA"/>
</dbReference>
<reference evidence="19" key="3">
    <citation type="submission" date="2025-09" db="UniProtKB">
        <authorList>
            <consortium name="Ensembl"/>
        </authorList>
    </citation>
    <scope>IDENTIFICATION</scope>
</reference>
<dbReference type="eggNOG" id="KOG3627">
    <property type="taxonomic scope" value="Eukaryota"/>
</dbReference>
<dbReference type="EMBL" id="AFYH01099593">
    <property type="status" value="NOT_ANNOTATED_CDS"/>
    <property type="molecule type" value="Genomic_DNA"/>
</dbReference>
<dbReference type="SMART" id="SM00042">
    <property type="entry name" value="CUB"/>
    <property type="match status" value="2"/>
</dbReference>
<keyword evidence="12" id="KW-0325">Glycoprotein</keyword>
<dbReference type="PROSITE" id="PS50240">
    <property type="entry name" value="TRYPSIN_DOM"/>
    <property type="match status" value="1"/>
</dbReference>
<evidence type="ECO:0000256" key="14">
    <source>
        <dbReference type="PROSITE-ProRule" id="PRU00124"/>
    </source>
</evidence>
<dbReference type="PANTHER" id="PTHR24252">
    <property type="entry name" value="ACROSIN-RELATED"/>
    <property type="match status" value="1"/>
</dbReference>
<dbReference type="InterPro" id="IPR023415">
    <property type="entry name" value="LDLR_class-A_CS"/>
</dbReference>
<feature type="disulfide bond" evidence="14">
    <location>
        <begin position="394"/>
        <end position="409"/>
    </location>
</feature>
<evidence type="ECO:0000256" key="1">
    <source>
        <dbReference type="ARBA" id="ARBA00004606"/>
    </source>
</evidence>
<evidence type="ECO:0000256" key="6">
    <source>
        <dbReference type="ARBA" id="ARBA00022801"/>
    </source>
</evidence>
<dbReference type="SUPFAM" id="SSF82671">
    <property type="entry name" value="SEA domain"/>
    <property type="match status" value="1"/>
</dbReference>
<dbReference type="Pfam" id="PF00057">
    <property type="entry name" value="Ldl_recept_a"/>
    <property type="match status" value="4"/>
</dbReference>
<keyword evidence="2 15" id="KW-0645">Protease</keyword>
<dbReference type="InterPro" id="IPR035914">
    <property type="entry name" value="Sperma_CUB_dom_sf"/>
</dbReference>
<accession>H3A1X0</accession>
<keyword evidence="6 15" id="KW-0378">Hydrolase</keyword>
<dbReference type="FunFam" id="4.10.400.10:FF:000034">
    <property type="entry name" value="Low-density lipoprotein receptor-related protein 2"/>
    <property type="match status" value="1"/>
</dbReference>
<dbReference type="GO" id="GO:0006508">
    <property type="term" value="P:proteolysis"/>
    <property type="evidence" value="ECO:0007669"/>
    <property type="project" value="UniProtKB-KW"/>
</dbReference>
<name>H3A1X0_LATCH</name>
<evidence type="ECO:0000256" key="4">
    <source>
        <dbReference type="ARBA" id="ARBA00022729"/>
    </source>
</evidence>
<dbReference type="SUPFAM" id="SSF49854">
    <property type="entry name" value="Spermadhesin, CUB domain"/>
    <property type="match status" value="2"/>
</dbReference>
<dbReference type="Gene3D" id="3.30.70.960">
    <property type="entry name" value="SEA domain"/>
    <property type="match status" value="1"/>
</dbReference>
<protein>
    <recommendedName>
        <fullName evidence="21">Zmp:0000001114</fullName>
    </recommendedName>
</protein>
<dbReference type="PROSITE" id="PS00134">
    <property type="entry name" value="TRYPSIN_HIS"/>
    <property type="match status" value="1"/>
</dbReference>
<evidence type="ECO:0000256" key="9">
    <source>
        <dbReference type="ARBA" id="ARBA00022989"/>
    </source>
</evidence>
<dbReference type="CDD" id="cd00190">
    <property type="entry name" value="Tryp_SPc"/>
    <property type="match status" value="1"/>
</dbReference>
<comment type="similarity">
    <text evidence="13">Belongs to the peptidase S1 family. CLIP subfamily.</text>
</comment>
<organism evidence="19 20">
    <name type="scientific">Latimeria chalumnae</name>
    <name type="common">Coelacanth</name>
    <dbReference type="NCBI Taxonomy" id="7897"/>
    <lineage>
        <taxon>Eukaryota</taxon>
        <taxon>Metazoa</taxon>
        <taxon>Chordata</taxon>
        <taxon>Craniata</taxon>
        <taxon>Vertebrata</taxon>
        <taxon>Euteleostomi</taxon>
        <taxon>Coelacanthiformes</taxon>
        <taxon>Coelacanthidae</taxon>
        <taxon>Latimeria</taxon>
    </lineage>
</organism>
<proteinExistence type="inferred from homology"/>
<dbReference type="Pfam" id="PF01390">
    <property type="entry name" value="SEA"/>
    <property type="match status" value="1"/>
</dbReference>
<feature type="domain" description="SEA" evidence="17">
    <location>
        <begin position="7"/>
        <end position="134"/>
    </location>
</feature>
<keyword evidence="5" id="KW-0677">Repeat</keyword>
<evidence type="ECO:0000256" key="3">
    <source>
        <dbReference type="ARBA" id="ARBA00022692"/>
    </source>
</evidence>
<sequence length="746" mass="83439">EDAEEKTVYVYSGELAFSDLEYTEDLENPDSAKFQEISQKLQEQLFDSTYRNHPELGSYYTQSVVTAFRNSQSKDSVLSYFWIRFDVPETNLTTKVPFTDANIIEALRNRLHETTRIIQIDGIVDSLRITSLSLSQSCVMALNAKSDGTKTEFTSLGYPTPGYSEDARCVYVLRADQGYMINVTFPVFYIEDNCTNDFLAVYDSLSPDVKNTITKQCGNRPPSNPLTLLSSRNVALVTFISNDAHNFPGFNAEFSQVKRIPSCEYEVTGLSGNFSSPFYPSFYPPNIKCSWTIKVPSDLHIRIKFSMFRLKEPGVDQSNCRKDFLEIDGVKHCGEKPLLSLSYSKSTVQVQFHSDESYTDKGFQAHFTTFDPKNPCPGEFTCRTGICIDNSLKCDGWDDCGDFFDEINCDCDEAQFRCENGLCKPKYWQCDNVNDCGDSSDEKQCSCEPDQWKCSSGLCISKSLKCNGEKDCDDSSDEENCGGGSNLCTPRMFKCEDSTCINKLNAECDGKQDCEDESDEKNCNCGVRLYTFNRIVGGTDTEPGEWPWQVSLQYENLGHVCGASIISEEWLVSAAHCFQKDHRREKNPKPCVRLFIYLFTHTHISDHLKCSLQKRRPSLEVSVCLSGRGGWGGVCGFLRLIPLSLFPRSGKLATVLQKAPVKIINQTVCAGLVSGLTPQMLCSGYLLGGIDACQGDSGGPLSCLNNKKWFLGGIVSWGEGCARKNKPGVYSRVTELRPWIKEKTGI</sequence>
<dbReference type="InterPro" id="IPR018114">
    <property type="entry name" value="TRYPSIN_HIS"/>
</dbReference>
<feature type="disulfide bond" evidence="14">
    <location>
        <begin position="454"/>
        <end position="472"/>
    </location>
</feature>
<dbReference type="SUPFAM" id="SSF50494">
    <property type="entry name" value="Trypsin-like serine proteases"/>
    <property type="match status" value="1"/>
</dbReference>
<evidence type="ECO:0000256" key="2">
    <source>
        <dbReference type="ARBA" id="ARBA00022670"/>
    </source>
</evidence>
<dbReference type="SMART" id="SM00020">
    <property type="entry name" value="Tryp_SPc"/>
    <property type="match status" value="1"/>
</dbReference>
<dbReference type="GO" id="GO:0004252">
    <property type="term" value="F:serine-type endopeptidase activity"/>
    <property type="evidence" value="ECO:0007669"/>
    <property type="project" value="InterPro"/>
</dbReference>
<keyword evidence="8" id="KW-0735">Signal-anchor</keyword>
<evidence type="ECO:0000259" key="18">
    <source>
        <dbReference type="PROSITE" id="PS50240"/>
    </source>
</evidence>
<dbReference type="PRINTS" id="PR00261">
    <property type="entry name" value="LDLRECEPTOR"/>
</dbReference>
<feature type="disulfide bond" evidence="14">
    <location>
        <begin position="411"/>
        <end position="423"/>
    </location>
</feature>
<comment type="caution">
    <text evidence="14">Lacks conserved residue(s) required for the propagation of feature annotation.</text>
</comment>
<keyword evidence="4" id="KW-0732">Signal</keyword>
<dbReference type="PROSITE" id="PS50068">
    <property type="entry name" value="LDLRA_2"/>
    <property type="match status" value="4"/>
</dbReference>
<dbReference type="InterPro" id="IPR036364">
    <property type="entry name" value="SEA_dom_sf"/>
</dbReference>
<feature type="domain" description="Peptidase S1" evidence="18">
    <location>
        <begin position="535"/>
        <end position="745"/>
    </location>
</feature>
<dbReference type="Bgee" id="ENSLACG00000003244">
    <property type="expression patterns" value="Expressed in pectoral fin"/>
</dbReference>
<evidence type="ECO:0000256" key="13">
    <source>
        <dbReference type="ARBA" id="ARBA00024195"/>
    </source>
</evidence>
<evidence type="ECO:0000256" key="11">
    <source>
        <dbReference type="ARBA" id="ARBA00023157"/>
    </source>
</evidence>
<dbReference type="GO" id="GO:0016020">
    <property type="term" value="C:membrane"/>
    <property type="evidence" value="ECO:0007669"/>
    <property type="project" value="UniProtKB-SubCell"/>
</dbReference>
<dbReference type="InterPro" id="IPR043504">
    <property type="entry name" value="Peptidase_S1_PA_chymotrypsin"/>
</dbReference>
<reference evidence="19" key="2">
    <citation type="submission" date="2025-08" db="UniProtKB">
        <authorList>
            <consortium name="Ensembl"/>
        </authorList>
    </citation>
    <scope>IDENTIFICATION</scope>
</reference>
<feature type="disulfide bond" evidence="14">
    <location>
        <begin position="382"/>
        <end position="400"/>
    </location>
</feature>
<feature type="domain" description="CUB" evidence="16">
    <location>
        <begin position="263"/>
        <end position="370"/>
    </location>
</feature>
<dbReference type="CDD" id="cd00041">
    <property type="entry name" value="CUB"/>
    <property type="match status" value="2"/>
</dbReference>
<evidence type="ECO:0000313" key="20">
    <source>
        <dbReference type="Proteomes" id="UP000008672"/>
    </source>
</evidence>
<dbReference type="PROSITE" id="PS50024">
    <property type="entry name" value="SEA"/>
    <property type="match status" value="1"/>
</dbReference>
<dbReference type="OMA" id="KLWVCDH"/>
<feature type="disulfide bond" evidence="14">
    <location>
        <begin position="508"/>
        <end position="523"/>
    </location>
</feature>
<dbReference type="Gene3D" id="2.40.10.10">
    <property type="entry name" value="Trypsin-like serine proteases"/>
    <property type="match status" value="2"/>
</dbReference>